<dbReference type="AlphaFoldDB" id="A0A6C0EQB5"/>
<sequence length="73" mass="8476">MNRVFYGTFISHAKNELKNLDYLLIRATNGFLPEKSIDEAIYYLKKTQEHLTQAKKELQTSNTVKVCQNSLQP</sequence>
<evidence type="ECO:0000313" key="1">
    <source>
        <dbReference type="EMBL" id="QHT30912.1"/>
    </source>
</evidence>
<evidence type="ECO:0008006" key="2">
    <source>
        <dbReference type="Google" id="ProtNLM"/>
    </source>
</evidence>
<organism evidence="1">
    <name type="scientific">viral metagenome</name>
    <dbReference type="NCBI Taxonomy" id="1070528"/>
    <lineage>
        <taxon>unclassified sequences</taxon>
        <taxon>metagenomes</taxon>
        <taxon>organismal metagenomes</taxon>
    </lineage>
</organism>
<accession>A0A6C0EQB5</accession>
<reference evidence="1" key="1">
    <citation type="journal article" date="2020" name="Nature">
        <title>Giant virus diversity and host interactions through global metagenomics.</title>
        <authorList>
            <person name="Schulz F."/>
            <person name="Roux S."/>
            <person name="Paez-Espino D."/>
            <person name="Jungbluth S."/>
            <person name="Walsh D.A."/>
            <person name="Denef V.J."/>
            <person name="McMahon K.D."/>
            <person name="Konstantinidis K.T."/>
            <person name="Eloe-Fadrosh E.A."/>
            <person name="Kyrpides N.C."/>
            <person name="Woyke T."/>
        </authorList>
    </citation>
    <scope>NUCLEOTIDE SEQUENCE</scope>
    <source>
        <strain evidence="1">GVMAG-M-3300009151-50</strain>
    </source>
</reference>
<dbReference type="EMBL" id="MN738913">
    <property type="protein sequence ID" value="QHT30912.1"/>
    <property type="molecule type" value="Genomic_DNA"/>
</dbReference>
<proteinExistence type="predicted"/>
<name>A0A6C0EQB5_9ZZZZ</name>
<protein>
    <recommendedName>
        <fullName evidence="2">HEPN domain-containing protein</fullName>
    </recommendedName>
</protein>